<sequence>MTGDSFSGGSSFLSRAVPHWHFAMMNDKARNQAFREAIEKAVRPGDLVLDIGTGAGLTALIAARAGGRVITCETNPYTAVLAKRVIDANGYGERITVVPASSSTLAVGRELPRRADVLIAEVFDSGFLGEGALPALEHARQELVTPDVRLVPSGGRLLAQIVESRALYELNNVGDVDGFDLSPFNLARSREYFAESVANYVHTPLTEAFPLFDFAFSRPSLPCAQDIAVPVVATGTAYAVVMWFELDLGGGIGVTNGPTGVSHWRQAVQTFDNPPTVASGGTLFVRAEHDLRRLAVGLVPGFE</sequence>
<keyword evidence="2" id="KW-1185">Reference proteome</keyword>
<keyword evidence="1" id="KW-0689">Ribosomal protein</keyword>
<protein>
    <submittedName>
        <fullName evidence="1">50S ribosomal protein L11 methyltransferase</fullName>
    </submittedName>
</protein>
<reference evidence="1" key="1">
    <citation type="submission" date="2024-03" db="EMBL/GenBank/DDBJ databases">
        <title>Novel Streptomyces species of biotechnological and ecological value are a feature of Machair soil.</title>
        <authorList>
            <person name="Prole J.R."/>
            <person name="Goodfellow M."/>
            <person name="Allenby N."/>
            <person name="Ward A.C."/>
        </authorList>
    </citation>
    <scope>NUCLEOTIDE SEQUENCE</scope>
    <source>
        <strain evidence="1">MS2.AVA.5</strain>
    </source>
</reference>
<evidence type="ECO:0000313" key="2">
    <source>
        <dbReference type="Proteomes" id="UP001377168"/>
    </source>
</evidence>
<evidence type="ECO:0000313" key="1">
    <source>
        <dbReference type="EMBL" id="MEJ8632558.1"/>
    </source>
</evidence>
<dbReference type="Proteomes" id="UP001377168">
    <property type="component" value="Unassembled WGS sequence"/>
</dbReference>
<dbReference type="EMBL" id="JBBKAJ010000022">
    <property type="protein sequence ID" value="MEJ8632558.1"/>
    <property type="molecule type" value="Genomic_DNA"/>
</dbReference>
<comment type="caution">
    <text evidence="1">The sequence shown here is derived from an EMBL/GenBank/DDBJ whole genome shotgun (WGS) entry which is preliminary data.</text>
</comment>
<proteinExistence type="predicted"/>
<keyword evidence="1" id="KW-0687">Ribonucleoprotein</keyword>
<keyword evidence="1" id="KW-0489">Methyltransferase</keyword>
<name>A0ACC6PM40_9ACTN</name>
<accession>A0ACC6PM40</accession>
<organism evidence="1 2">
    <name type="scientific">Streptomyces achmelvichensis</name>
    <dbReference type="NCBI Taxonomy" id="3134111"/>
    <lineage>
        <taxon>Bacteria</taxon>
        <taxon>Bacillati</taxon>
        <taxon>Actinomycetota</taxon>
        <taxon>Actinomycetes</taxon>
        <taxon>Kitasatosporales</taxon>
        <taxon>Streptomycetaceae</taxon>
        <taxon>Streptomyces</taxon>
    </lineage>
</organism>
<gene>
    <name evidence="1" type="ORF">WKI67_03905</name>
</gene>
<keyword evidence="1" id="KW-0808">Transferase</keyword>